<organism evidence="2 3">
    <name type="scientific">Tetrapyrgos nigripes</name>
    <dbReference type="NCBI Taxonomy" id="182062"/>
    <lineage>
        <taxon>Eukaryota</taxon>
        <taxon>Fungi</taxon>
        <taxon>Dikarya</taxon>
        <taxon>Basidiomycota</taxon>
        <taxon>Agaricomycotina</taxon>
        <taxon>Agaricomycetes</taxon>
        <taxon>Agaricomycetidae</taxon>
        <taxon>Agaricales</taxon>
        <taxon>Marasmiineae</taxon>
        <taxon>Marasmiaceae</taxon>
        <taxon>Tetrapyrgos</taxon>
    </lineage>
</organism>
<evidence type="ECO:0000313" key="2">
    <source>
        <dbReference type="EMBL" id="KAF5359933.1"/>
    </source>
</evidence>
<feature type="region of interest" description="Disordered" evidence="1">
    <location>
        <begin position="1"/>
        <end position="44"/>
    </location>
</feature>
<dbReference type="OrthoDB" id="3267821at2759"/>
<dbReference type="EMBL" id="JAACJM010000046">
    <property type="protein sequence ID" value="KAF5359933.1"/>
    <property type="molecule type" value="Genomic_DNA"/>
</dbReference>
<gene>
    <name evidence="2" type="ORF">D9758_013978</name>
</gene>
<feature type="compositionally biased region" description="Polar residues" evidence="1">
    <location>
        <begin position="31"/>
        <end position="43"/>
    </location>
</feature>
<evidence type="ECO:0000313" key="3">
    <source>
        <dbReference type="Proteomes" id="UP000559256"/>
    </source>
</evidence>
<evidence type="ECO:0000256" key="1">
    <source>
        <dbReference type="SAM" id="MobiDB-lite"/>
    </source>
</evidence>
<feature type="compositionally biased region" description="Low complexity" evidence="1">
    <location>
        <begin position="13"/>
        <end position="24"/>
    </location>
</feature>
<keyword evidence="3" id="KW-1185">Reference proteome</keyword>
<name>A0A8H5LK20_9AGAR</name>
<protein>
    <submittedName>
        <fullName evidence="2">Uncharacterized protein</fullName>
    </submittedName>
</protein>
<dbReference type="Proteomes" id="UP000559256">
    <property type="component" value="Unassembled WGS sequence"/>
</dbReference>
<feature type="compositionally biased region" description="Polar residues" evidence="1">
    <location>
        <begin position="1"/>
        <end position="12"/>
    </location>
</feature>
<proteinExistence type="predicted"/>
<dbReference type="AlphaFoldDB" id="A0A8H5LK20"/>
<reference evidence="2 3" key="1">
    <citation type="journal article" date="2020" name="ISME J.">
        <title>Uncovering the hidden diversity of litter-decomposition mechanisms in mushroom-forming fungi.</title>
        <authorList>
            <person name="Floudas D."/>
            <person name="Bentzer J."/>
            <person name="Ahren D."/>
            <person name="Johansson T."/>
            <person name="Persson P."/>
            <person name="Tunlid A."/>
        </authorList>
    </citation>
    <scope>NUCLEOTIDE SEQUENCE [LARGE SCALE GENOMIC DNA]</scope>
    <source>
        <strain evidence="2 3">CBS 291.85</strain>
    </source>
</reference>
<accession>A0A8H5LK20</accession>
<comment type="caution">
    <text evidence="2">The sequence shown here is derived from an EMBL/GenBank/DDBJ whole genome shotgun (WGS) entry which is preliminary data.</text>
</comment>
<sequence length="353" mass="38341">MSIPTGTPELNTSAMSAEEAGSSADNGNEHLASQTSPTAQSATDCIPYQTLVGPMTLNLRMPPFPPRADTPTVSVAPPAPAHDLAQYADNLGRSLHLQKSQQEELLRATQIVDPNRQFIYMVAQLLFVKGSIELLQPASAPIAFAANLESKIDELAVMVILDPTAGAYKSRPTERIMAGIRCYPDILTPALRDHKPTLKALKAKAGNLCTHHRADIKLQIARSLGDFNSDIKLFIGPFVPIVELTTAITNEVNGRAAEVKVSLPLVARIAFLRNIFVSEAQQTSDGKVGAGYWDAVDKGLEFIRESHKNNKVQISGVFARILQDDRTKYQSDFTGPMESLDGLEDIAVDIIQD</sequence>